<dbReference type="Proteomes" id="UP000824998">
    <property type="component" value="Unassembled WGS sequence"/>
</dbReference>
<dbReference type="AlphaFoldDB" id="A0A9P8C403"/>
<reference evidence="2" key="1">
    <citation type="journal article" date="2021" name="IMA Fungus">
        <title>Genomic characterization of three marine fungi, including Emericellopsis atlantica sp. nov. with signatures of a generalist lifestyle and marine biomass degradation.</title>
        <authorList>
            <person name="Hagestad O.C."/>
            <person name="Hou L."/>
            <person name="Andersen J.H."/>
            <person name="Hansen E.H."/>
            <person name="Altermark B."/>
            <person name="Li C."/>
            <person name="Kuhnert E."/>
            <person name="Cox R.J."/>
            <person name="Crous P.W."/>
            <person name="Spatafora J.W."/>
            <person name="Lail K."/>
            <person name="Amirebrahimi M."/>
            <person name="Lipzen A."/>
            <person name="Pangilinan J."/>
            <person name="Andreopoulos W."/>
            <person name="Hayes R.D."/>
            <person name="Ng V."/>
            <person name="Grigoriev I.V."/>
            <person name="Jackson S.A."/>
            <person name="Sutton T.D.S."/>
            <person name="Dobson A.D.W."/>
            <person name="Rama T."/>
        </authorList>
    </citation>
    <scope>NUCLEOTIDE SEQUENCE</scope>
    <source>
        <strain evidence="2">TRa018bII</strain>
    </source>
</reference>
<evidence type="ECO:0000256" key="1">
    <source>
        <dbReference type="SAM" id="MobiDB-lite"/>
    </source>
</evidence>
<feature type="region of interest" description="Disordered" evidence="1">
    <location>
        <begin position="271"/>
        <end position="291"/>
    </location>
</feature>
<evidence type="ECO:0000313" key="2">
    <source>
        <dbReference type="EMBL" id="KAG9231511.1"/>
    </source>
</evidence>
<sequence>MPNTYAFEEALEGPLLILSNWSCFSYCRRTPRSLRGIVLLVIDQGRGISVTNLRLRAVNLELNGRGRPKGTRTVGRRRVVTVGAERGFRRFAGRGSSSLVSEVSFGYLQWRVSPLISVRVLVPPLLSPFPRLGLAVRCWAGWSRGTRSSSLVKYGGACRGSESLTAWDGPQTVLGSRGREETLFETCSVSDMFLNFFQTRILFNQLLTFKLREYRPHISCDDILAIAVALNKRLQTQFCIGHQRITGKDLDKSLRLFVNVELLGVVGSRSIEHPKPHQTSAVKPGTNRRSG</sequence>
<keyword evidence="3" id="KW-1185">Reference proteome</keyword>
<gene>
    <name evidence="2" type="ORF">BJ875DRAFT_444017</name>
</gene>
<evidence type="ECO:0000313" key="3">
    <source>
        <dbReference type="Proteomes" id="UP000824998"/>
    </source>
</evidence>
<feature type="compositionally biased region" description="Polar residues" evidence="1">
    <location>
        <begin position="277"/>
        <end position="291"/>
    </location>
</feature>
<proteinExistence type="predicted"/>
<comment type="caution">
    <text evidence="2">The sequence shown here is derived from an EMBL/GenBank/DDBJ whole genome shotgun (WGS) entry which is preliminary data.</text>
</comment>
<protein>
    <submittedName>
        <fullName evidence="2">Uncharacterized protein</fullName>
    </submittedName>
</protein>
<name>A0A9P8C403_9HELO</name>
<organism evidence="2 3">
    <name type="scientific">Amylocarpus encephaloides</name>
    <dbReference type="NCBI Taxonomy" id="45428"/>
    <lineage>
        <taxon>Eukaryota</taxon>
        <taxon>Fungi</taxon>
        <taxon>Dikarya</taxon>
        <taxon>Ascomycota</taxon>
        <taxon>Pezizomycotina</taxon>
        <taxon>Leotiomycetes</taxon>
        <taxon>Helotiales</taxon>
        <taxon>Helotiales incertae sedis</taxon>
        <taxon>Amylocarpus</taxon>
    </lineage>
</organism>
<dbReference type="EMBL" id="MU251597">
    <property type="protein sequence ID" value="KAG9231511.1"/>
    <property type="molecule type" value="Genomic_DNA"/>
</dbReference>
<accession>A0A9P8C403</accession>